<keyword evidence="3" id="KW-1185">Reference proteome</keyword>
<reference evidence="2 3" key="1">
    <citation type="submission" date="2019-04" db="EMBL/GenBank/DDBJ databases">
        <authorList>
            <person name="Hwang J.C."/>
        </authorList>
    </citation>
    <scope>NUCLEOTIDE SEQUENCE [LARGE SCALE GENOMIC DNA]</scope>
    <source>
        <strain evidence="2 3">IMCC35001</strain>
    </source>
</reference>
<name>A0A4U1BBR9_9GAMM</name>
<gene>
    <name evidence="2" type="primary">lpoB</name>
    <name evidence="2" type="ORF">FCL40_14085</name>
</gene>
<organism evidence="2 3">
    <name type="scientific">Ferrimonas sediminicola</name>
    <dbReference type="NCBI Taxonomy" id="2569538"/>
    <lineage>
        <taxon>Bacteria</taxon>
        <taxon>Pseudomonadati</taxon>
        <taxon>Pseudomonadota</taxon>
        <taxon>Gammaproteobacteria</taxon>
        <taxon>Alteromonadales</taxon>
        <taxon>Ferrimonadaceae</taxon>
        <taxon>Ferrimonas</taxon>
    </lineage>
</organism>
<dbReference type="NCBIfam" id="TIGR02722">
    <property type="entry name" value="lp"/>
    <property type="match status" value="1"/>
</dbReference>
<dbReference type="AlphaFoldDB" id="A0A4U1BBR9"/>
<evidence type="ECO:0000313" key="3">
    <source>
        <dbReference type="Proteomes" id="UP000305674"/>
    </source>
</evidence>
<dbReference type="EMBL" id="SWCI01000010">
    <property type="protein sequence ID" value="TKB48050.1"/>
    <property type="molecule type" value="Genomic_DNA"/>
</dbReference>
<proteinExistence type="predicted"/>
<dbReference type="GO" id="GO:0030234">
    <property type="term" value="F:enzyme regulator activity"/>
    <property type="evidence" value="ECO:0007669"/>
    <property type="project" value="TreeGrafter"/>
</dbReference>
<accession>A0A4U1BBR9</accession>
<dbReference type="OrthoDB" id="9803653at2"/>
<sequence length="197" mass="22003">MKSVKLIMAVAAIALLGGCQSKVEYRDATETETVTVEFGSSDLQSVAAKMVDSMLTTPSVIRLTGDSRPVVFVDKIKNKTSEHIDTESITDTISTRLLRSGQFRFVDMTKVETVRRQLDFQNNGGLVNPATAIQFGRQIGAQYMLYGNLSSIVKQDGSTKDVYYKMTMRLMDLESGLIEWADEKEIRKQKNRSFLGL</sequence>
<comment type="caution">
    <text evidence="2">The sequence shown here is derived from an EMBL/GenBank/DDBJ whole genome shotgun (WGS) entry which is preliminary data.</text>
</comment>
<protein>
    <recommendedName>
        <fullName evidence="1">Penicillin-binding protein activator LpoB</fullName>
    </recommendedName>
</protein>
<dbReference type="RefSeq" id="WP_136853939.1">
    <property type="nucleotide sequence ID" value="NZ_SWCI01000010.1"/>
</dbReference>
<dbReference type="InterPro" id="IPR014094">
    <property type="entry name" value="LpoB"/>
</dbReference>
<dbReference type="PANTHER" id="PTHR40593">
    <property type="entry name" value="PENICILLIN-BINDING PROTEIN ACTIVATOR LPOB"/>
    <property type="match status" value="1"/>
</dbReference>
<dbReference type="PROSITE" id="PS51257">
    <property type="entry name" value="PROKAR_LIPOPROTEIN"/>
    <property type="match status" value="1"/>
</dbReference>
<dbReference type="Pfam" id="PF13036">
    <property type="entry name" value="LpoB"/>
    <property type="match status" value="1"/>
</dbReference>
<evidence type="ECO:0000256" key="1">
    <source>
        <dbReference type="NCBIfam" id="TIGR02722"/>
    </source>
</evidence>
<evidence type="ECO:0000313" key="2">
    <source>
        <dbReference type="EMBL" id="TKB48050.1"/>
    </source>
</evidence>
<dbReference type="GO" id="GO:0031241">
    <property type="term" value="C:periplasmic side of cell outer membrane"/>
    <property type="evidence" value="ECO:0007669"/>
    <property type="project" value="TreeGrafter"/>
</dbReference>
<dbReference type="Gene3D" id="3.40.50.10610">
    <property type="entry name" value="ABC-type transport auxiliary lipoprotein component"/>
    <property type="match status" value="1"/>
</dbReference>
<dbReference type="Proteomes" id="UP000305674">
    <property type="component" value="Unassembled WGS sequence"/>
</dbReference>
<dbReference type="PANTHER" id="PTHR40593:SF1">
    <property type="entry name" value="PENICILLIN-BINDING PROTEIN ACTIVATOR LPOB"/>
    <property type="match status" value="1"/>
</dbReference>
<dbReference type="GO" id="GO:0009252">
    <property type="term" value="P:peptidoglycan biosynthetic process"/>
    <property type="evidence" value="ECO:0007669"/>
    <property type="project" value="TreeGrafter"/>
</dbReference>